<comment type="caution">
    <text evidence="3">The sequence shown here is derived from an EMBL/GenBank/DDBJ whole genome shotgun (WGS) entry which is preliminary data.</text>
</comment>
<dbReference type="SUPFAM" id="SSF52777">
    <property type="entry name" value="CoA-dependent acyltransferases"/>
    <property type="match status" value="2"/>
</dbReference>
<feature type="domain" description="Condensation" evidence="1">
    <location>
        <begin position="279"/>
        <end position="691"/>
    </location>
</feature>
<dbReference type="InterPro" id="IPR023213">
    <property type="entry name" value="CAT-like_dom_sf"/>
</dbReference>
<dbReference type="Proteomes" id="UP001501570">
    <property type="component" value="Unassembled WGS sequence"/>
</dbReference>
<dbReference type="InterPro" id="IPR001031">
    <property type="entry name" value="Thioesterase"/>
</dbReference>
<name>A0ABP9SNF8_9ACTN</name>
<dbReference type="Pfam" id="PF00975">
    <property type="entry name" value="Thioesterase"/>
    <property type="match status" value="1"/>
</dbReference>
<dbReference type="Gene3D" id="3.30.559.30">
    <property type="entry name" value="Nonribosomal peptide synthetase, condensation domain"/>
    <property type="match status" value="1"/>
</dbReference>
<dbReference type="PANTHER" id="PTHR45527">
    <property type="entry name" value="NONRIBOSOMAL PEPTIDE SYNTHETASE"/>
    <property type="match status" value="1"/>
</dbReference>
<sequence length="728" mass="78780">MNTAGRDHLIELRREADGAAPRVVAFLHSSSGSASGFRRLVKHLRAPARYVAFQAVEPGADDRCSVPAIAADYWRDLEPVLREEPSAALVLVGWSFGGVLAVEMARLAEAEGRGAAHVVLLDAGTPDMLSRCRGERSPAGEIASLFGITDGLPVGTAALDDASLVAAVLDRLSGEGLGGLSASDLLPYLRTHRWHLNALSRPWSAPACAARVTLIRATDEDGWADTPADLGWSQALGQDVEVLGAPGTHHSLLSTEHAPSLAPLIDAIVRGAAARADEDGLPLSSAQARLWFLWQLEPDGAHYTTQLGWRIPGASAADVRKAWLRLCDRHPILRSSYRLTPSGQPQRFVDPAAHVPVELVRLAPLPGQPERAIGDLASEHFRRPFDLQHGSVRAVIAEDGADAVWLVVSCHHIAVDGWCLEVIERDLRGLLRDPSAELPALAADYQDFVAWEQTLRSGPYFGSDLSYWVDALKDIEVSPPAPDPFEDGEPGAASVRFRLSARTVSALESASMAAGVTMFAGLLTCLAVALQEWAEGTGVAVGVNLANRPRSDFEDVVGMFVDPVVLWLRPSPEGRFDHAVEHVWERLAGAFEHADVPYQDVVTAVDPVGRDPWSPLFWVVVNMDQLPDEVREPRWEPIPSVVPPDAKFPFAAILQQGAGDLGVEFLYPRDRYRPSTVDRVRRRFEQLVRSAGSDGFGAGLPPVAAQAPLSDRFARRFATLSRKPPVTG</sequence>
<dbReference type="InterPro" id="IPR029058">
    <property type="entry name" value="AB_hydrolase_fold"/>
</dbReference>
<dbReference type="InterPro" id="IPR001242">
    <property type="entry name" value="Condensation_dom"/>
</dbReference>
<dbReference type="Gene3D" id="3.30.559.10">
    <property type="entry name" value="Chloramphenicol acetyltransferase-like domain"/>
    <property type="match status" value="1"/>
</dbReference>
<reference evidence="4" key="1">
    <citation type="journal article" date="2019" name="Int. J. Syst. Evol. Microbiol.">
        <title>The Global Catalogue of Microorganisms (GCM) 10K type strain sequencing project: providing services to taxonomists for standard genome sequencing and annotation.</title>
        <authorList>
            <consortium name="The Broad Institute Genomics Platform"/>
            <consortium name="The Broad Institute Genome Sequencing Center for Infectious Disease"/>
            <person name="Wu L."/>
            <person name="Ma J."/>
        </authorList>
    </citation>
    <scope>NUCLEOTIDE SEQUENCE [LARGE SCALE GENOMIC DNA]</scope>
    <source>
        <strain evidence="4">JCM 18304</strain>
    </source>
</reference>
<dbReference type="Gene3D" id="3.40.50.1820">
    <property type="entry name" value="alpha/beta hydrolase"/>
    <property type="match status" value="1"/>
</dbReference>
<dbReference type="Pfam" id="PF00668">
    <property type="entry name" value="Condensation"/>
    <property type="match status" value="1"/>
</dbReference>
<dbReference type="RefSeq" id="WP_345637356.1">
    <property type="nucleotide sequence ID" value="NZ_BAABJQ010000033.1"/>
</dbReference>
<organism evidence="3 4">
    <name type="scientific">Rugosimonospora acidiphila</name>
    <dbReference type="NCBI Taxonomy" id="556531"/>
    <lineage>
        <taxon>Bacteria</taxon>
        <taxon>Bacillati</taxon>
        <taxon>Actinomycetota</taxon>
        <taxon>Actinomycetes</taxon>
        <taxon>Micromonosporales</taxon>
        <taxon>Micromonosporaceae</taxon>
        <taxon>Rugosimonospora</taxon>
    </lineage>
</organism>
<accession>A0ABP9SNF8</accession>
<gene>
    <name evidence="3" type="ORF">GCM10023322_71460</name>
</gene>
<feature type="domain" description="Thioesterase" evidence="2">
    <location>
        <begin position="25"/>
        <end position="267"/>
    </location>
</feature>
<evidence type="ECO:0000259" key="1">
    <source>
        <dbReference type="Pfam" id="PF00668"/>
    </source>
</evidence>
<proteinExistence type="predicted"/>
<keyword evidence="4" id="KW-1185">Reference proteome</keyword>
<dbReference type="SUPFAM" id="SSF53474">
    <property type="entry name" value="alpha/beta-Hydrolases"/>
    <property type="match status" value="1"/>
</dbReference>
<protein>
    <submittedName>
        <fullName evidence="3">Uncharacterized protein</fullName>
    </submittedName>
</protein>
<dbReference type="PANTHER" id="PTHR45527:SF1">
    <property type="entry name" value="FATTY ACID SYNTHASE"/>
    <property type="match status" value="1"/>
</dbReference>
<evidence type="ECO:0000313" key="3">
    <source>
        <dbReference type="EMBL" id="GAA5198338.1"/>
    </source>
</evidence>
<dbReference type="EMBL" id="BAABJQ010000033">
    <property type="protein sequence ID" value="GAA5198338.1"/>
    <property type="molecule type" value="Genomic_DNA"/>
</dbReference>
<evidence type="ECO:0000313" key="4">
    <source>
        <dbReference type="Proteomes" id="UP001501570"/>
    </source>
</evidence>
<evidence type="ECO:0000259" key="2">
    <source>
        <dbReference type="Pfam" id="PF00975"/>
    </source>
</evidence>